<evidence type="ECO:0000313" key="1">
    <source>
        <dbReference type="EMBL" id="WNM63155.1"/>
    </source>
</evidence>
<dbReference type="Pfam" id="PF11149">
    <property type="entry name" value="DUF2924"/>
    <property type="match status" value="1"/>
</dbReference>
<evidence type="ECO:0000313" key="2">
    <source>
        <dbReference type="Proteomes" id="UP001302494"/>
    </source>
</evidence>
<dbReference type="AlphaFoldDB" id="A0AA96GMU2"/>
<organism evidence="1 2">
    <name type="scientific">Candidatus Nitrospira neomarina</name>
    <dbReference type="NCBI Taxonomy" id="3020899"/>
    <lineage>
        <taxon>Bacteria</taxon>
        <taxon>Pseudomonadati</taxon>
        <taxon>Nitrospirota</taxon>
        <taxon>Nitrospiria</taxon>
        <taxon>Nitrospirales</taxon>
        <taxon>Nitrospiraceae</taxon>
        <taxon>Nitrospira</taxon>
    </lineage>
</organism>
<dbReference type="Proteomes" id="UP001302494">
    <property type="component" value="Chromosome"/>
</dbReference>
<dbReference type="InterPro" id="IPR021322">
    <property type="entry name" value="DUF2924"/>
</dbReference>
<dbReference type="RefSeq" id="WP_312747540.1">
    <property type="nucleotide sequence ID" value="NZ_CP116968.1"/>
</dbReference>
<keyword evidence="2" id="KW-1185">Reference proteome</keyword>
<protein>
    <submittedName>
        <fullName evidence="1">DUF2924 domain-containing protein</fullName>
    </submittedName>
</protein>
<reference evidence="1 2" key="1">
    <citation type="submission" date="2023-01" db="EMBL/GenBank/DDBJ databases">
        <title>Cultivation and genomic characterization of new, ubiquitous marine nitrite-oxidizing bacteria from the Nitrospirales.</title>
        <authorList>
            <person name="Mueller A.J."/>
            <person name="Daebeler A."/>
            <person name="Herbold C.W."/>
            <person name="Kirkegaard R.H."/>
            <person name="Daims H."/>
        </authorList>
    </citation>
    <scope>NUCLEOTIDE SEQUENCE [LARGE SCALE GENOMIC DNA]</scope>
    <source>
        <strain evidence="1 2">DK</strain>
    </source>
</reference>
<gene>
    <name evidence="1" type="ORF">PQG83_05210</name>
</gene>
<sequence length="153" mass="17004">MNPQEPPGLSALRHMTTSTLVREWTQTFGGPPSLTTGREFLLYTLAWQRQAEQHGGLSLMTQRQLKATRTVGHAGRSGQKGAAPRPAPGTVLFKTWQGQRYTITVDATGYQFQGQPYASLSEIARRITGTRWNGPAFFGLRRTKPQNESKESD</sequence>
<dbReference type="EMBL" id="CP116968">
    <property type="protein sequence ID" value="WNM63155.1"/>
    <property type="molecule type" value="Genomic_DNA"/>
</dbReference>
<accession>A0AA96GMU2</accession>
<proteinExistence type="predicted"/>
<dbReference type="KEGG" id="nneo:PQG83_05210"/>
<name>A0AA96GMU2_9BACT</name>